<name>A0ABV2JAN5_9FIRM</name>
<comment type="subcellular location">
    <subcellularLocation>
        <location evidence="1">Cell membrane</location>
        <topology evidence="1">Multi-pass membrane protein</topology>
    </subcellularLocation>
</comment>
<feature type="transmembrane region" description="Helical" evidence="7">
    <location>
        <begin position="157"/>
        <end position="178"/>
    </location>
</feature>
<dbReference type="PANTHER" id="PTHR30252:SF0">
    <property type="entry name" value="PEPTIDE TRANSPORTER CSTA"/>
    <property type="match status" value="1"/>
</dbReference>
<accession>A0ABV2JAN5</accession>
<feature type="transmembrane region" description="Helical" evidence="7">
    <location>
        <begin position="280"/>
        <end position="300"/>
    </location>
</feature>
<feature type="transmembrane region" description="Helical" evidence="7">
    <location>
        <begin position="478"/>
        <end position="496"/>
    </location>
</feature>
<reference evidence="9 10" key="1">
    <citation type="submission" date="2024-06" db="EMBL/GenBank/DDBJ databases">
        <title>Genomic Encyclopedia of Type Strains, Phase IV (KMG-IV): sequencing the most valuable type-strain genomes for metagenomic binning, comparative biology and taxonomic classification.</title>
        <authorList>
            <person name="Goeker M."/>
        </authorList>
    </citation>
    <scope>NUCLEOTIDE SEQUENCE [LARGE SCALE GENOMIC DNA]</scope>
    <source>
        <strain evidence="9 10">DSM 21460</strain>
    </source>
</reference>
<evidence type="ECO:0000256" key="5">
    <source>
        <dbReference type="ARBA" id="ARBA00022989"/>
    </source>
</evidence>
<dbReference type="Pfam" id="PF02554">
    <property type="entry name" value="CstA"/>
    <property type="match status" value="1"/>
</dbReference>
<evidence type="ECO:0000259" key="8">
    <source>
        <dbReference type="Pfam" id="PF02554"/>
    </source>
</evidence>
<evidence type="ECO:0000313" key="10">
    <source>
        <dbReference type="Proteomes" id="UP001549162"/>
    </source>
</evidence>
<evidence type="ECO:0000256" key="4">
    <source>
        <dbReference type="ARBA" id="ARBA00022692"/>
    </source>
</evidence>
<dbReference type="RefSeq" id="WP_354367632.1">
    <property type="nucleotide sequence ID" value="NZ_JBEPMA010000004.1"/>
</dbReference>
<proteinExistence type="inferred from homology"/>
<feature type="transmembrane region" description="Helical" evidence="7">
    <location>
        <begin position="244"/>
        <end position="260"/>
    </location>
</feature>
<feature type="transmembrane region" description="Helical" evidence="7">
    <location>
        <begin position="185"/>
        <end position="206"/>
    </location>
</feature>
<dbReference type="InterPro" id="IPR051605">
    <property type="entry name" value="CstA"/>
</dbReference>
<dbReference type="Proteomes" id="UP001549162">
    <property type="component" value="Unassembled WGS sequence"/>
</dbReference>
<feature type="transmembrane region" description="Helical" evidence="7">
    <location>
        <begin position="130"/>
        <end position="151"/>
    </location>
</feature>
<keyword evidence="5 7" id="KW-1133">Transmembrane helix</keyword>
<feature type="transmembrane region" description="Helical" evidence="7">
    <location>
        <begin position="380"/>
        <end position="402"/>
    </location>
</feature>
<evidence type="ECO:0000313" key="9">
    <source>
        <dbReference type="EMBL" id="MET3617306.1"/>
    </source>
</evidence>
<evidence type="ECO:0000256" key="1">
    <source>
        <dbReference type="ARBA" id="ARBA00004651"/>
    </source>
</evidence>
<feature type="transmembrane region" description="Helical" evidence="7">
    <location>
        <begin position="448"/>
        <end position="471"/>
    </location>
</feature>
<feature type="transmembrane region" description="Helical" evidence="7">
    <location>
        <begin position="212"/>
        <end position="235"/>
    </location>
</feature>
<keyword evidence="4 7" id="KW-0812">Transmembrane</keyword>
<dbReference type="PANTHER" id="PTHR30252">
    <property type="entry name" value="INNER MEMBRANE PEPTIDE TRANSPORTER"/>
    <property type="match status" value="1"/>
</dbReference>
<dbReference type="EMBL" id="JBEPMA010000004">
    <property type="protein sequence ID" value="MET3617306.1"/>
    <property type="molecule type" value="Genomic_DNA"/>
</dbReference>
<comment type="similarity">
    <text evidence="2">Belongs to the peptide transporter carbon starvation (CstA) (TC 2.A.114) family.</text>
</comment>
<comment type="caution">
    <text evidence="9">The sequence shown here is derived from an EMBL/GenBank/DDBJ whole genome shotgun (WGS) entry which is preliminary data.</text>
</comment>
<keyword evidence="6 7" id="KW-0472">Membrane</keyword>
<evidence type="ECO:0000256" key="6">
    <source>
        <dbReference type="ARBA" id="ARBA00023136"/>
    </source>
</evidence>
<feature type="transmembrane region" description="Helical" evidence="7">
    <location>
        <begin position="321"/>
        <end position="344"/>
    </location>
</feature>
<evidence type="ECO:0000256" key="3">
    <source>
        <dbReference type="ARBA" id="ARBA00022475"/>
    </source>
</evidence>
<organism evidence="9 10">
    <name type="scientific">Peptoniphilus olsenii</name>
    <dbReference type="NCBI Taxonomy" id="411570"/>
    <lineage>
        <taxon>Bacteria</taxon>
        <taxon>Bacillati</taxon>
        <taxon>Bacillota</taxon>
        <taxon>Tissierellia</taxon>
        <taxon>Tissierellales</taxon>
        <taxon>Peptoniphilaceae</taxon>
        <taxon>Peptoniphilus</taxon>
    </lineage>
</organism>
<feature type="transmembrane region" description="Helical" evidence="7">
    <location>
        <begin position="78"/>
        <end position="98"/>
    </location>
</feature>
<gene>
    <name evidence="9" type="ORF">ABID14_000935</name>
</gene>
<dbReference type="InterPro" id="IPR003706">
    <property type="entry name" value="CstA_N"/>
</dbReference>
<feature type="domain" description="CstA N-terminal" evidence="8">
    <location>
        <begin position="4"/>
        <end position="352"/>
    </location>
</feature>
<evidence type="ECO:0000256" key="7">
    <source>
        <dbReference type="SAM" id="Phobius"/>
    </source>
</evidence>
<evidence type="ECO:0000256" key="2">
    <source>
        <dbReference type="ARBA" id="ARBA00007755"/>
    </source>
</evidence>
<protein>
    <submittedName>
        <fullName evidence="9">Carbon starvation protein</fullName>
    </submittedName>
</protein>
<keyword evidence="10" id="KW-1185">Reference proteome</keyword>
<keyword evidence="3" id="KW-1003">Cell membrane</keyword>
<feature type="transmembrane region" description="Helical" evidence="7">
    <location>
        <begin position="516"/>
        <end position="541"/>
    </location>
</feature>
<sequence length="552" mass="59769">MLSLGMVLISMILFFIAYKTYGDYLADQWGIDSSKPTPAHTKEDGVDFVPAKPQVLLGHHFASIAGAGPINGPVQAAVFGWVPVLLWIIIGGIFFGGVHDYGSLTASMKHDGKSVGTIVEDYMGSTGKTLFSAFAWLTLILVVAAFGSIVAQSFESTPVVATASILFMVEAIIFGYFVYRKGVNLGIATVIGVIFLFVSIYVAQFFPIQLSATTWVIFLGIYAFVASTAPVWILLQPRDYLNSYLLYAMMLGAVLGILIARPEIQMDAYSGFKIESANGAVKLLFPTLFITVACGAISGFHSLVGSGTTSKQIDNERDAKLIGYGGMLIECALAAIALVTAAYLTKENYGEILGEKGPTVLFSMGIADFMSKFGIPYEHGLTFVTLSVSAFALTSLDTATRLARFIFQEFFEKNDGVGEQSPLTNKWVSTTITVVVGFAFALKGYKLIWPIFGSANQLLAGLALLAVAGWLKGENRNYKMIIFPMFFMFAATLTALVVETKNYFGKATLEGGAGNWIMTVLPIVLFILALVLMKVGFQVLFSDKNKNRLETK</sequence>